<comment type="caution">
    <text evidence="1">The sequence shown here is derived from an EMBL/GenBank/DDBJ whole genome shotgun (WGS) entry which is preliminary data.</text>
</comment>
<sequence length="99" mass="10992">MNSTPPSQIDSATVWIVEVDSPPEGRHIHGVYADESGAHRAVVDLMTTRFAQHWPGSSVRIPARADFATSSDWHHAVLAAWTLIDPPAIWIVSKEWQPQ</sequence>
<gene>
    <name evidence="1" type="ORF">LX13_003860</name>
</gene>
<name>A0ABT1HJC0_9NOCA</name>
<evidence type="ECO:0000313" key="2">
    <source>
        <dbReference type="Proteomes" id="UP001206895"/>
    </source>
</evidence>
<dbReference type="RefSeq" id="WP_253662983.1">
    <property type="nucleotide sequence ID" value="NZ_BAAAJQ010000003.1"/>
</dbReference>
<reference evidence="1 2" key="1">
    <citation type="submission" date="2022-06" db="EMBL/GenBank/DDBJ databases">
        <title>Genomic Encyclopedia of Archaeal and Bacterial Type Strains, Phase II (KMG-II): from individual species to whole genera.</title>
        <authorList>
            <person name="Goeker M."/>
        </authorList>
    </citation>
    <scope>NUCLEOTIDE SEQUENCE [LARGE SCALE GENOMIC DNA]</scope>
    <source>
        <strain evidence="1 2">DSM 44693</strain>
    </source>
</reference>
<dbReference type="EMBL" id="JAMTCJ010000004">
    <property type="protein sequence ID" value="MCP2178019.1"/>
    <property type="molecule type" value="Genomic_DNA"/>
</dbReference>
<dbReference type="Proteomes" id="UP001206895">
    <property type="component" value="Unassembled WGS sequence"/>
</dbReference>
<accession>A0ABT1HJC0</accession>
<proteinExistence type="predicted"/>
<evidence type="ECO:0000313" key="1">
    <source>
        <dbReference type="EMBL" id="MCP2178019.1"/>
    </source>
</evidence>
<keyword evidence="2" id="KW-1185">Reference proteome</keyword>
<organism evidence="1 2">
    <name type="scientific">Williamsia maris</name>
    <dbReference type="NCBI Taxonomy" id="72806"/>
    <lineage>
        <taxon>Bacteria</taxon>
        <taxon>Bacillati</taxon>
        <taxon>Actinomycetota</taxon>
        <taxon>Actinomycetes</taxon>
        <taxon>Mycobacteriales</taxon>
        <taxon>Nocardiaceae</taxon>
        <taxon>Williamsia</taxon>
    </lineage>
</organism>
<protein>
    <submittedName>
        <fullName evidence="1">Uncharacterized protein</fullName>
    </submittedName>
</protein>